<reference evidence="3 4" key="1">
    <citation type="submission" date="2021-03" db="EMBL/GenBank/DDBJ databases">
        <title>Complete genome of Parasphingorhabdus_sp.JHSY0214.</title>
        <authorList>
            <person name="Yoo J.H."/>
            <person name="Bae J.W."/>
        </authorList>
    </citation>
    <scope>NUCLEOTIDE SEQUENCE [LARGE SCALE GENOMIC DNA]</scope>
    <source>
        <strain evidence="3 4">JHSY0214</strain>
    </source>
</reference>
<sequence length="241" mass="26794">MMNNRQAGGRRRGRNSNNNRNQNNRGGGGIDRENRIDNRARGNAAQMLDKYKKMAQDAQVNGDRVNAEYYHQFADHYFRVNADSQARREEQRLAREAGREEQRGQNNDRNDNADDNSDQDDRGRPQRGRRPKADDQPAKAANSDKKRSDTKGTDRQDSSDAPAEKKPVRARRPRKPAAEVAEANGESNGLDASALPPAISIQSDDSGDSANDGEEKKPARKRRTVKAKTAEAETPQEGDAA</sequence>
<name>A0ABX7T0J2_9SPHN</name>
<gene>
    <name evidence="3" type="ORF">J4G78_10385</name>
</gene>
<evidence type="ECO:0000313" key="4">
    <source>
        <dbReference type="Proteomes" id="UP000663923"/>
    </source>
</evidence>
<organism evidence="3 4">
    <name type="scientific">Parasphingorhabdus cellanae</name>
    <dbReference type="NCBI Taxonomy" id="2806553"/>
    <lineage>
        <taxon>Bacteria</taxon>
        <taxon>Pseudomonadati</taxon>
        <taxon>Pseudomonadota</taxon>
        <taxon>Alphaproteobacteria</taxon>
        <taxon>Sphingomonadales</taxon>
        <taxon>Sphingomonadaceae</taxon>
        <taxon>Parasphingorhabdus</taxon>
    </lineage>
</organism>
<evidence type="ECO:0000313" key="3">
    <source>
        <dbReference type="EMBL" id="QTD54671.1"/>
    </source>
</evidence>
<feature type="region of interest" description="Disordered" evidence="1">
    <location>
        <begin position="85"/>
        <end position="241"/>
    </location>
</feature>
<evidence type="ECO:0000259" key="2">
    <source>
        <dbReference type="Pfam" id="PF13763"/>
    </source>
</evidence>
<accession>A0ABX7T0J2</accession>
<dbReference type="InterPro" id="IPR025430">
    <property type="entry name" value="DUF4167"/>
</dbReference>
<keyword evidence="4" id="KW-1185">Reference proteome</keyword>
<dbReference type="Proteomes" id="UP000663923">
    <property type="component" value="Chromosome"/>
</dbReference>
<dbReference type="EMBL" id="CP071794">
    <property type="protein sequence ID" value="QTD54671.1"/>
    <property type="molecule type" value="Genomic_DNA"/>
</dbReference>
<feature type="domain" description="DUF4167" evidence="2">
    <location>
        <begin position="12"/>
        <end position="86"/>
    </location>
</feature>
<protein>
    <submittedName>
        <fullName evidence="3">DUF4167 domain-containing protein</fullName>
    </submittedName>
</protein>
<feature type="region of interest" description="Disordered" evidence="1">
    <location>
        <begin position="1"/>
        <end position="37"/>
    </location>
</feature>
<proteinExistence type="predicted"/>
<feature type="compositionally biased region" description="Low complexity" evidence="1">
    <location>
        <begin position="15"/>
        <end position="24"/>
    </location>
</feature>
<evidence type="ECO:0000256" key="1">
    <source>
        <dbReference type="SAM" id="MobiDB-lite"/>
    </source>
</evidence>
<feature type="compositionally biased region" description="Basic and acidic residues" evidence="1">
    <location>
        <begin position="131"/>
        <end position="167"/>
    </location>
</feature>
<dbReference type="Pfam" id="PF13763">
    <property type="entry name" value="DUF4167"/>
    <property type="match status" value="1"/>
</dbReference>
<feature type="compositionally biased region" description="Basic and acidic residues" evidence="1">
    <location>
        <begin position="85"/>
        <end position="112"/>
    </location>
</feature>